<feature type="DNA-binding region" description="OmpR/PhoB-type" evidence="7">
    <location>
        <begin position="132"/>
        <end position="228"/>
    </location>
</feature>
<reference evidence="10" key="1">
    <citation type="journal article" date="2017" name="J. Clin. Microbiol.">
        <title>Finegoldia magna Isolated from Orthopedic Joint Implant-Associated Infections.</title>
        <authorList>
            <person name="Soderquist B."/>
            <person name="Bjorklund S."/>
            <person name="Hellmark B."/>
            <person name="Jensen A."/>
            <person name="Bruggemann H."/>
        </authorList>
    </citation>
    <scope>NUCLEOTIDE SEQUENCE</scope>
    <source>
        <strain evidence="10">08T492</strain>
    </source>
</reference>
<keyword evidence="3" id="KW-0805">Transcription regulation</keyword>
<evidence type="ECO:0000259" key="9">
    <source>
        <dbReference type="PROSITE" id="PS51755"/>
    </source>
</evidence>
<feature type="domain" description="OmpR/PhoB-type" evidence="9">
    <location>
        <begin position="132"/>
        <end position="228"/>
    </location>
</feature>
<evidence type="ECO:0000256" key="1">
    <source>
        <dbReference type="ARBA" id="ARBA00022553"/>
    </source>
</evidence>
<dbReference type="InterPro" id="IPR016032">
    <property type="entry name" value="Sig_transdc_resp-reg_C-effctor"/>
</dbReference>
<dbReference type="InterPro" id="IPR001789">
    <property type="entry name" value="Sig_transdc_resp-reg_receiver"/>
</dbReference>
<evidence type="ECO:0000313" key="13">
    <source>
        <dbReference type="Proteomes" id="UP000502899"/>
    </source>
</evidence>
<dbReference type="RefSeq" id="WP_002838404.1">
    <property type="nucleotide sequence ID" value="NZ_CABKMR010000001.1"/>
</dbReference>
<evidence type="ECO:0000313" key="11">
    <source>
        <dbReference type="EMBL" id="QKH79939.1"/>
    </source>
</evidence>
<dbReference type="Proteomes" id="UP000502899">
    <property type="component" value="Chromosome"/>
</dbReference>
<feature type="modified residue" description="4-aspartylphosphate" evidence="6">
    <location>
        <position position="54"/>
    </location>
</feature>
<keyword evidence="4 7" id="KW-0238">DNA-binding</keyword>
<dbReference type="OMA" id="YQGHSDN"/>
<evidence type="ECO:0000256" key="3">
    <source>
        <dbReference type="ARBA" id="ARBA00023015"/>
    </source>
</evidence>
<dbReference type="SMART" id="SM00862">
    <property type="entry name" value="Trans_reg_C"/>
    <property type="match status" value="1"/>
</dbReference>
<dbReference type="InterPro" id="IPR036388">
    <property type="entry name" value="WH-like_DNA-bd_sf"/>
</dbReference>
<evidence type="ECO:0000256" key="6">
    <source>
        <dbReference type="PROSITE-ProRule" id="PRU00169"/>
    </source>
</evidence>
<dbReference type="GO" id="GO:0005829">
    <property type="term" value="C:cytosol"/>
    <property type="evidence" value="ECO:0007669"/>
    <property type="project" value="TreeGrafter"/>
</dbReference>
<evidence type="ECO:0000256" key="4">
    <source>
        <dbReference type="ARBA" id="ARBA00023125"/>
    </source>
</evidence>
<evidence type="ECO:0000313" key="12">
    <source>
        <dbReference type="Proteomes" id="UP000215361"/>
    </source>
</evidence>
<dbReference type="SUPFAM" id="SSF46894">
    <property type="entry name" value="C-terminal effector domain of the bipartite response regulators"/>
    <property type="match status" value="1"/>
</dbReference>
<dbReference type="PANTHER" id="PTHR48111">
    <property type="entry name" value="REGULATOR OF RPOS"/>
    <property type="match status" value="1"/>
</dbReference>
<organism evidence="10 12">
    <name type="scientific">Finegoldia magna</name>
    <name type="common">Peptostreptococcus magnus</name>
    <dbReference type="NCBI Taxonomy" id="1260"/>
    <lineage>
        <taxon>Bacteria</taxon>
        <taxon>Bacillati</taxon>
        <taxon>Bacillota</taxon>
        <taxon>Tissierellia</taxon>
        <taxon>Tissierellales</taxon>
        <taxon>Peptoniphilaceae</taxon>
        <taxon>Finegoldia</taxon>
    </lineage>
</organism>
<reference evidence="12" key="2">
    <citation type="submission" date="2017-04" db="EMBL/GenBank/DDBJ databases">
        <title>Finegoldia magna isolated from orthopedic joint implant-associated infections.</title>
        <authorList>
            <person name="Bjorklund S."/>
            <person name="Bruggemann H."/>
            <person name="Jensen A."/>
            <person name="Hellmark B."/>
            <person name="Soderquist B."/>
        </authorList>
    </citation>
    <scope>NUCLEOTIDE SEQUENCE [LARGE SCALE GENOMIC DNA]</scope>
    <source>
        <strain evidence="12">08T492</strain>
    </source>
</reference>
<dbReference type="PROSITE" id="PS51755">
    <property type="entry name" value="OMPR_PHOB"/>
    <property type="match status" value="1"/>
</dbReference>
<dbReference type="Proteomes" id="UP000215361">
    <property type="component" value="Unassembled WGS sequence"/>
</dbReference>
<dbReference type="Gene3D" id="1.10.10.10">
    <property type="entry name" value="Winged helix-like DNA-binding domain superfamily/Winged helix DNA-binding domain"/>
    <property type="match status" value="1"/>
</dbReference>
<dbReference type="GO" id="GO:0032993">
    <property type="term" value="C:protein-DNA complex"/>
    <property type="evidence" value="ECO:0007669"/>
    <property type="project" value="TreeGrafter"/>
</dbReference>
<evidence type="ECO:0000313" key="10">
    <source>
        <dbReference type="EMBL" id="OXZ38460.1"/>
    </source>
</evidence>
<keyword evidence="5" id="KW-0804">Transcription</keyword>
<gene>
    <name evidence="10" type="ORF">B9N56_03450</name>
    <name evidence="11" type="ORF">FOC70_06130</name>
</gene>
<keyword evidence="1 6" id="KW-0597">Phosphoprotein</keyword>
<dbReference type="Gene3D" id="6.10.250.690">
    <property type="match status" value="1"/>
</dbReference>
<dbReference type="Pfam" id="PF00486">
    <property type="entry name" value="Trans_reg_C"/>
    <property type="match status" value="1"/>
</dbReference>
<proteinExistence type="predicted"/>
<protein>
    <submittedName>
        <fullName evidence="10">DNA-binding response regulator</fullName>
    </submittedName>
    <submittedName>
        <fullName evidence="11">Response regulator transcription factor</fullName>
    </submittedName>
</protein>
<dbReference type="GO" id="GO:0000156">
    <property type="term" value="F:phosphorelay response regulator activity"/>
    <property type="evidence" value="ECO:0007669"/>
    <property type="project" value="TreeGrafter"/>
</dbReference>
<dbReference type="SUPFAM" id="SSF52172">
    <property type="entry name" value="CheY-like"/>
    <property type="match status" value="1"/>
</dbReference>
<keyword evidence="2" id="KW-0902">Two-component regulatory system</keyword>
<evidence type="ECO:0000256" key="7">
    <source>
        <dbReference type="PROSITE-ProRule" id="PRU01091"/>
    </source>
</evidence>
<name>A0A133MXZ7_FINMA</name>
<evidence type="ECO:0000256" key="5">
    <source>
        <dbReference type="ARBA" id="ARBA00023163"/>
    </source>
</evidence>
<dbReference type="GO" id="GO:0006355">
    <property type="term" value="P:regulation of DNA-templated transcription"/>
    <property type="evidence" value="ECO:0007669"/>
    <property type="project" value="InterPro"/>
</dbReference>
<accession>A0A133MXZ7</accession>
<dbReference type="Gene3D" id="3.40.50.2300">
    <property type="match status" value="1"/>
</dbReference>
<dbReference type="InterPro" id="IPR039420">
    <property type="entry name" value="WalR-like"/>
</dbReference>
<dbReference type="PROSITE" id="PS50110">
    <property type="entry name" value="RESPONSE_REGULATORY"/>
    <property type="match status" value="1"/>
</dbReference>
<dbReference type="InterPro" id="IPR001867">
    <property type="entry name" value="OmpR/PhoB-type_DNA-bd"/>
</dbReference>
<reference evidence="11 13" key="3">
    <citation type="submission" date="2020-05" db="EMBL/GenBank/DDBJ databases">
        <title>FDA dAtabase for Regulatory Grade micrObial Sequences (FDA-ARGOS): Supporting development and validation of Infectious Disease Dx tests.</title>
        <authorList>
            <person name="Pederson C."/>
            <person name="Tallon L."/>
            <person name="Sadzewicz L."/>
            <person name="Zhao X."/>
            <person name="Vavikolanu K."/>
            <person name="Mehta A."/>
            <person name="Aluvathingal J."/>
            <person name="Nadendla S."/>
            <person name="Myers T."/>
            <person name="Yan Y."/>
            <person name="Sichtig H."/>
        </authorList>
    </citation>
    <scope>NUCLEOTIDE SEQUENCE [LARGE SCALE GENOMIC DNA]</scope>
    <source>
        <strain evidence="11 13">FDAARGOS_764</strain>
    </source>
</reference>
<dbReference type="EMBL" id="NDYI01000010">
    <property type="protein sequence ID" value="OXZ38460.1"/>
    <property type="molecule type" value="Genomic_DNA"/>
</dbReference>
<dbReference type="EMBL" id="CP054000">
    <property type="protein sequence ID" value="QKH79939.1"/>
    <property type="molecule type" value="Genomic_DNA"/>
</dbReference>
<dbReference type="GO" id="GO:0000976">
    <property type="term" value="F:transcription cis-regulatory region binding"/>
    <property type="evidence" value="ECO:0007669"/>
    <property type="project" value="TreeGrafter"/>
</dbReference>
<dbReference type="PANTHER" id="PTHR48111:SF21">
    <property type="entry name" value="DNA-BINDING DUAL MASTER TRANSCRIPTIONAL REGULATOR RPAA"/>
    <property type="match status" value="1"/>
</dbReference>
<dbReference type="CDD" id="cd00383">
    <property type="entry name" value="trans_reg_C"/>
    <property type="match status" value="1"/>
</dbReference>
<dbReference type="SMART" id="SM00448">
    <property type="entry name" value="REC"/>
    <property type="match status" value="1"/>
</dbReference>
<feature type="domain" description="Response regulatory" evidence="8">
    <location>
        <begin position="4"/>
        <end position="118"/>
    </location>
</feature>
<evidence type="ECO:0000259" key="8">
    <source>
        <dbReference type="PROSITE" id="PS50110"/>
    </source>
</evidence>
<dbReference type="AlphaFoldDB" id="A0A133MXZ7"/>
<evidence type="ECO:0000256" key="2">
    <source>
        <dbReference type="ARBA" id="ARBA00023012"/>
    </source>
</evidence>
<dbReference type="InterPro" id="IPR011006">
    <property type="entry name" value="CheY-like_superfamily"/>
</dbReference>
<dbReference type="Pfam" id="PF00072">
    <property type="entry name" value="Response_reg"/>
    <property type="match status" value="1"/>
</dbReference>
<sequence length="232" mass="27045">MKLRILLVFPSSVYKDEIILNFSNDENYEVSECSTIQDALEKLKKGYYDFLLCDMNFSDGTGLDFKKEISKLYSIPTIFVSDESDDMKKILALEYGADDYVVYPFNMLELKARIRAVLRRTKSDFDSENKNSNIMQIGGFEFNLISRSVKRYGQDVELTGREFELLYALVSNKDKVLSRKELAAKLWEDAQSHIRTVDVHIKRLREKIKDNESIIIRTKWGEGYYFSSNTKL</sequence>